<gene>
    <name evidence="1" type="ORF">DEO72_LG5g2004</name>
</gene>
<evidence type="ECO:0000313" key="2">
    <source>
        <dbReference type="Proteomes" id="UP000501690"/>
    </source>
</evidence>
<reference evidence="1 2" key="1">
    <citation type="submission" date="2019-04" db="EMBL/GenBank/DDBJ databases">
        <title>An improved genome assembly and genetic linkage map for asparagus bean, Vigna unguiculata ssp. sesquipedialis.</title>
        <authorList>
            <person name="Xia Q."/>
            <person name="Zhang R."/>
            <person name="Dong Y."/>
        </authorList>
    </citation>
    <scope>NUCLEOTIDE SEQUENCE [LARGE SCALE GENOMIC DNA]</scope>
    <source>
        <tissue evidence="1">Leaf</tissue>
    </source>
</reference>
<organism evidence="1 2">
    <name type="scientific">Vigna unguiculata</name>
    <name type="common">Cowpea</name>
    <dbReference type="NCBI Taxonomy" id="3917"/>
    <lineage>
        <taxon>Eukaryota</taxon>
        <taxon>Viridiplantae</taxon>
        <taxon>Streptophyta</taxon>
        <taxon>Embryophyta</taxon>
        <taxon>Tracheophyta</taxon>
        <taxon>Spermatophyta</taxon>
        <taxon>Magnoliopsida</taxon>
        <taxon>eudicotyledons</taxon>
        <taxon>Gunneridae</taxon>
        <taxon>Pentapetalae</taxon>
        <taxon>rosids</taxon>
        <taxon>fabids</taxon>
        <taxon>Fabales</taxon>
        <taxon>Fabaceae</taxon>
        <taxon>Papilionoideae</taxon>
        <taxon>50 kb inversion clade</taxon>
        <taxon>NPAAA clade</taxon>
        <taxon>indigoferoid/millettioid clade</taxon>
        <taxon>Phaseoleae</taxon>
        <taxon>Vigna</taxon>
    </lineage>
</organism>
<protein>
    <submittedName>
        <fullName evidence="1">Uncharacterized protein</fullName>
    </submittedName>
</protein>
<dbReference type="EMBL" id="CP039349">
    <property type="protein sequence ID" value="QCD93927.1"/>
    <property type="molecule type" value="Genomic_DNA"/>
</dbReference>
<proteinExistence type="predicted"/>
<sequence>MRVRTAARTDNLAQASLSRLGRHSRNWPRLLLELSLKRRAFVLSDEASLSGERVSPKRELVVSCCGSLCCRAGERPHFERRAVSLRRGGLAQARTRKAYYVFCWQSHLSEVL</sequence>
<dbReference type="Proteomes" id="UP000501690">
    <property type="component" value="Linkage Group LG5"/>
</dbReference>
<name>A0A4D6LZ24_VIGUN</name>
<dbReference type="AlphaFoldDB" id="A0A4D6LZ24"/>
<evidence type="ECO:0000313" key="1">
    <source>
        <dbReference type="EMBL" id="QCD93927.1"/>
    </source>
</evidence>
<accession>A0A4D6LZ24</accession>
<keyword evidence="2" id="KW-1185">Reference proteome</keyword>